<dbReference type="STRING" id="1344418.A0A1D2VN47"/>
<dbReference type="GeneID" id="30966306"/>
<evidence type="ECO:0000256" key="6">
    <source>
        <dbReference type="SAM" id="MobiDB-lite"/>
    </source>
</evidence>
<sequence length="480" mass="55035">MEEEDFFFDAKDLDNDIIARRLQYDVANQNGKVYKHYGDDLNLKFNKIKKSLTRVSFNCLQGIDIYYPYAYTASKDGTVAKYNIKDFNSKPKLIKFHKSELMKQNTNKNLDNEEGKEDKQIEHSDVILTMAISPDGQYLVTGGKDGKLIIWSTERLIPIKLLLHLKDKRRSRNEILSISFRKDEKLNQLYVASSDLKIRTFSVNDYAQLETLYGHQDLIVDIDALREEKCITVGSRDKTAMLWKISEETRLTFRGGDFKKPNKKQKTNDKKVKKKTKENVIEGQEESDFFNEGSIDCVSLIDSTHFITGSDNGSISLWSSSKKKPIFTERVAHGIIPALESVKASAETDEKKRKLQIPPKKPYWITTIKSIPYSDLFISGSWNGQLIVWQLDAKLSSFKKKYCINEVKGAITKIGSVEITEYENYLLMDSETGKKEKIRILASVSKEHRLGRWIEVGNGARNSIYSVCLELKKKSPSETL</sequence>
<dbReference type="Proteomes" id="UP000095038">
    <property type="component" value="Unassembled WGS sequence"/>
</dbReference>
<dbReference type="Pfam" id="PF00400">
    <property type="entry name" value="WD40"/>
    <property type="match status" value="3"/>
</dbReference>
<evidence type="ECO:0000256" key="4">
    <source>
        <dbReference type="ARBA" id="ARBA00023242"/>
    </source>
</evidence>
<keyword evidence="8" id="KW-1185">Reference proteome</keyword>
<organism evidence="7 8">
    <name type="scientific">Ascoidea rubescens DSM 1968</name>
    <dbReference type="NCBI Taxonomy" id="1344418"/>
    <lineage>
        <taxon>Eukaryota</taxon>
        <taxon>Fungi</taxon>
        <taxon>Dikarya</taxon>
        <taxon>Ascomycota</taxon>
        <taxon>Saccharomycotina</taxon>
        <taxon>Saccharomycetes</taxon>
        <taxon>Ascoideaceae</taxon>
        <taxon>Ascoidea</taxon>
    </lineage>
</organism>
<dbReference type="FunCoup" id="A0A1D2VN47">
    <property type="interactions" value="1046"/>
</dbReference>
<evidence type="ECO:0000313" key="7">
    <source>
        <dbReference type="EMBL" id="ODV62975.1"/>
    </source>
</evidence>
<name>A0A1D2VN47_9ASCO</name>
<dbReference type="RefSeq" id="XP_020049282.1">
    <property type="nucleotide sequence ID" value="XM_020192670.1"/>
</dbReference>
<evidence type="ECO:0000256" key="2">
    <source>
        <dbReference type="ARBA" id="ARBA00022574"/>
    </source>
</evidence>
<dbReference type="GO" id="GO:0031428">
    <property type="term" value="C:box C/D methylation guide snoRNP complex"/>
    <property type="evidence" value="ECO:0007669"/>
    <property type="project" value="EnsemblFungi"/>
</dbReference>
<comment type="subcellular location">
    <subcellularLocation>
        <location evidence="1">Nucleus</location>
    </subcellularLocation>
</comment>
<feature type="repeat" description="WD" evidence="5">
    <location>
        <begin position="212"/>
        <end position="253"/>
    </location>
</feature>
<dbReference type="EMBL" id="KV454476">
    <property type="protein sequence ID" value="ODV62975.1"/>
    <property type="molecule type" value="Genomic_DNA"/>
</dbReference>
<proteinExistence type="predicted"/>
<evidence type="ECO:0000256" key="5">
    <source>
        <dbReference type="PROSITE-ProRule" id="PRU00221"/>
    </source>
</evidence>
<feature type="region of interest" description="Disordered" evidence="6">
    <location>
        <begin position="256"/>
        <end position="278"/>
    </location>
</feature>
<dbReference type="PANTHER" id="PTHR19865">
    <property type="entry name" value="U3 SMALL NUCLEOLAR RNA INTERACTING PROTEIN 2"/>
    <property type="match status" value="1"/>
</dbReference>
<dbReference type="GO" id="GO:0000480">
    <property type="term" value="P:endonucleolytic cleavage in 5'-ETS of tricistronic rRNA transcript (SSU-rRNA, 5.8S rRNA, LSU-rRNA)"/>
    <property type="evidence" value="ECO:0007669"/>
    <property type="project" value="EnsemblFungi"/>
</dbReference>
<dbReference type="InterPro" id="IPR039241">
    <property type="entry name" value="Rrp9-like"/>
</dbReference>
<feature type="repeat" description="WD" evidence="5">
    <location>
        <begin position="120"/>
        <end position="154"/>
    </location>
</feature>
<dbReference type="SUPFAM" id="SSF50978">
    <property type="entry name" value="WD40 repeat-like"/>
    <property type="match status" value="1"/>
</dbReference>
<dbReference type="GO" id="GO:0034511">
    <property type="term" value="F:U3 snoRNA binding"/>
    <property type="evidence" value="ECO:0007669"/>
    <property type="project" value="EnsemblFungi"/>
</dbReference>
<dbReference type="GO" id="GO:0000472">
    <property type="term" value="P:endonucleolytic cleavage to generate mature 5'-end of SSU-rRNA from (SSU-rRNA, 5.8S rRNA, LSU-rRNA)"/>
    <property type="evidence" value="ECO:0007669"/>
    <property type="project" value="EnsemblFungi"/>
</dbReference>
<dbReference type="GO" id="GO:0032040">
    <property type="term" value="C:small-subunit processome"/>
    <property type="evidence" value="ECO:0007669"/>
    <property type="project" value="EnsemblFungi"/>
</dbReference>
<gene>
    <name evidence="7" type="ORF">ASCRUDRAFT_74409</name>
</gene>
<dbReference type="GO" id="GO:0000447">
    <property type="term" value="P:endonucleolytic cleavage in ITS1 to separate SSU-rRNA from 5.8S rRNA and LSU-rRNA from tricistronic rRNA transcript (SSU-rRNA, 5.8S rRNA, LSU-rRNA)"/>
    <property type="evidence" value="ECO:0007669"/>
    <property type="project" value="EnsemblFungi"/>
</dbReference>
<dbReference type="PANTHER" id="PTHR19865:SF0">
    <property type="entry name" value="U3 SMALL NUCLEOLAR RNA-INTERACTING PROTEIN 2"/>
    <property type="match status" value="1"/>
</dbReference>
<dbReference type="PROSITE" id="PS50294">
    <property type="entry name" value="WD_REPEATS_REGION"/>
    <property type="match status" value="1"/>
</dbReference>
<dbReference type="InterPro" id="IPR036322">
    <property type="entry name" value="WD40_repeat_dom_sf"/>
</dbReference>
<keyword evidence="2 5" id="KW-0853">WD repeat</keyword>
<protein>
    <submittedName>
        <fullName evidence="7">WD40 repeat-like protein</fullName>
    </submittedName>
</protein>
<dbReference type="InParanoid" id="A0A1D2VN47"/>
<dbReference type="Gene3D" id="2.130.10.10">
    <property type="entry name" value="YVTN repeat-like/Quinoprotein amine dehydrogenase"/>
    <property type="match status" value="1"/>
</dbReference>
<feature type="compositionally biased region" description="Basic and acidic residues" evidence="6">
    <location>
        <begin position="256"/>
        <end position="270"/>
    </location>
</feature>
<evidence type="ECO:0000313" key="8">
    <source>
        <dbReference type="Proteomes" id="UP000095038"/>
    </source>
</evidence>
<dbReference type="InterPro" id="IPR015943">
    <property type="entry name" value="WD40/YVTN_repeat-like_dom_sf"/>
</dbReference>
<evidence type="ECO:0000256" key="3">
    <source>
        <dbReference type="ARBA" id="ARBA00022737"/>
    </source>
</evidence>
<dbReference type="OrthoDB" id="189968at2759"/>
<keyword evidence="3" id="KW-0677">Repeat</keyword>
<dbReference type="PROSITE" id="PS50082">
    <property type="entry name" value="WD_REPEATS_2"/>
    <property type="match status" value="2"/>
</dbReference>
<dbReference type="SMART" id="SM00320">
    <property type="entry name" value="WD40"/>
    <property type="match status" value="5"/>
</dbReference>
<evidence type="ECO:0000256" key="1">
    <source>
        <dbReference type="ARBA" id="ARBA00004123"/>
    </source>
</evidence>
<reference evidence="8" key="1">
    <citation type="submission" date="2016-05" db="EMBL/GenBank/DDBJ databases">
        <title>Comparative genomics of biotechnologically important yeasts.</title>
        <authorList>
            <consortium name="DOE Joint Genome Institute"/>
            <person name="Riley R."/>
            <person name="Haridas S."/>
            <person name="Wolfe K.H."/>
            <person name="Lopes M.R."/>
            <person name="Hittinger C.T."/>
            <person name="Goker M."/>
            <person name="Salamov A."/>
            <person name="Wisecaver J."/>
            <person name="Long T.M."/>
            <person name="Aerts A.L."/>
            <person name="Barry K."/>
            <person name="Choi C."/>
            <person name="Clum A."/>
            <person name="Coughlan A.Y."/>
            <person name="Deshpande S."/>
            <person name="Douglass A.P."/>
            <person name="Hanson S.J."/>
            <person name="Klenk H.-P."/>
            <person name="Labutti K."/>
            <person name="Lapidus A."/>
            <person name="Lindquist E."/>
            <person name="Lipzen A."/>
            <person name="Meier-Kolthoff J.P."/>
            <person name="Ohm R.A."/>
            <person name="Otillar R.P."/>
            <person name="Pangilinan J."/>
            <person name="Peng Y."/>
            <person name="Rokas A."/>
            <person name="Rosa C.A."/>
            <person name="Scheuner C."/>
            <person name="Sibirny A.A."/>
            <person name="Slot J.C."/>
            <person name="Stielow J.B."/>
            <person name="Sun H."/>
            <person name="Kurtzman C.P."/>
            <person name="Blackwell M."/>
            <person name="Grigoriev I.V."/>
            <person name="Jeffries T.W."/>
        </authorList>
    </citation>
    <scope>NUCLEOTIDE SEQUENCE [LARGE SCALE GENOMIC DNA]</scope>
    <source>
        <strain evidence="8">DSM 1968</strain>
    </source>
</reference>
<accession>A0A1D2VN47</accession>
<keyword evidence="4" id="KW-0539">Nucleus</keyword>
<dbReference type="AlphaFoldDB" id="A0A1D2VN47"/>
<dbReference type="InterPro" id="IPR001680">
    <property type="entry name" value="WD40_rpt"/>
</dbReference>